<dbReference type="InParanoid" id="A2E0E3"/>
<dbReference type="Proteomes" id="UP000001542">
    <property type="component" value="Unassembled WGS sequence"/>
</dbReference>
<dbReference type="VEuPathDB" id="TrichDB:TVAGG3_0540880"/>
<dbReference type="InterPro" id="IPR014756">
    <property type="entry name" value="Ig_E-set"/>
</dbReference>
<dbReference type="SMR" id="A2E0E3"/>
<dbReference type="AlphaFoldDB" id="A2E0E3"/>
<dbReference type="RefSeq" id="XP_001326046.1">
    <property type="nucleotide sequence ID" value="XM_001326011.1"/>
</dbReference>
<keyword evidence="1" id="KW-0472">Membrane</keyword>
<dbReference type="Gene3D" id="2.10.25.10">
    <property type="entry name" value="Laminin"/>
    <property type="match status" value="1"/>
</dbReference>
<organism evidence="3 4">
    <name type="scientific">Trichomonas vaginalis (strain ATCC PRA-98 / G3)</name>
    <dbReference type="NCBI Taxonomy" id="412133"/>
    <lineage>
        <taxon>Eukaryota</taxon>
        <taxon>Metamonada</taxon>
        <taxon>Parabasalia</taxon>
        <taxon>Trichomonadida</taxon>
        <taxon>Trichomonadidae</taxon>
        <taxon>Trichomonas</taxon>
    </lineage>
</organism>
<dbReference type="CDD" id="cd00603">
    <property type="entry name" value="IPT_PCSR"/>
    <property type="match status" value="1"/>
</dbReference>
<dbReference type="Gene3D" id="2.60.40.10">
    <property type="entry name" value="Immunoglobulins"/>
    <property type="match status" value="1"/>
</dbReference>
<evidence type="ECO:0000313" key="4">
    <source>
        <dbReference type="Proteomes" id="UP000001542"/>
    </source>
</evidence>
<dbReference type="Pfam" id="PF01833">
    <property type="entry name" value="TIG"/>
    <property type="match status" value="1"/>
</dbReference>
<dbReference type="OrthoDB" id="409374at2759"/>
<dbReference type="KEGG" id="tva:4771805"/>
<evidence type="ECO:0000259" key="2">
    <source>
        <dbReference type="Pfam" id="PF01833"/>
    </source>
</evidence>
<evidence type="ECO:0000313" key="3">
    <source>
        <dbReference type="EMBL" id="EAY13823.1"/>
    </source>
</evidence>
<dbReference type="EMBL" id="DS113279">
    <property type="protein sequence ID" value="EAY13823.1"/>
    <property type="molecule type" value="Genomic_DNA"/>
</dbReference>
<feature type="domain" description="IPT/TIG" evidence="2">
    <location>
        <begin position="93"/>
        <end position="178"/>
    </location>
</feature>
<keyword evidence="1" id="KW-0812">Transmembrane</keyword>
<proteinExistence type="predicted"/>
<accession>A2E0E3</accession>
<dbReference type="InterPro" id="IPR002909">
    <property type="entry name" value="IPT_dom"/>
</dbReference>
<evidence type="ECO:0000256" key="1">
    <source>
        <dbReference type="SAM" id="Phobius"/>
    </source>
</evidence>
<name>A2E0E3_TRIV3</name>
<reference evidence="3" key="2">
    <citation type="journal article" date="2007" name="Science">
        <title>Draft genome sequence of the sexually transmitted pathogen Trichomonas vaginalis.</title>
        <authorList>
            <person name="Carlton J.M."/>
            <person name="Hirt R.P."/>
            <person name="Silva J.C."/>
            <person name="Delcher A.L."/>
            <person name="Schatz M."/>
            <person name="Zhao Q."/>
            <person name="Wortman J.R."/>
            <person name="Bidwell S.L."/>
            <person name="Alsmark U.C.M."/>
            <person name="Besteiro S."/>
            <person name="Sicheritz-Ponten T."/>
            <person name="Noel C.J."/>
            <person name="Dacks J.B."/>
            <person name="Foster P.G."/>
            <person name="Simillion C."/>
            <person name="Van de Peer Y."/>
            <person name="Miranda-Saavedra D."/>
            <person name="Barton G.J."/>
            <person name="Westrop G.D."/>
            <person name="Mueller S."/>
            <person name="Dessi D."/>
            <person name="Fiori P.L."/>
            <person name="Ren Q."/>
            <person name="Paulsen I."/>
            <person name="Zhang H."/>
            <person name="Bastida-Corcuera F.D."/>
            <person name="Simoes-Barbosa A."/>
            <person name="Brown M.T."/>
            <person name="Hayes R.D."/>
            <person name="Mukherjee M."/>
            <person name="Okumura C.Y."/>
            <person name="Schneider R."/>
            <person name="Smith A.J."/>
            <person name="Vanacova S."/>
            <person name="Villalvazo M."/>
            <person name="Haas B.J."/>
            <person name="Pertea M."/>
            <person name="Feldblyum T.V."/>
            <person name="Utterback T.R."/>
            <person name="Shu C.L."/>
            <person name="Osoegawa K."/>
            <person name="de Jong P.J."/>
            <person name="Hrdy I."/>
            <person name="Horvathova L."/>
            <person name="Zubacova Z."/>
            <person name="Dolezal P."/>
            <person name="Malik S.B."/>
            <person name="Logsdon J.M. Jr."/>
            <person name="Henze K."/>
            <person name="Gupta A."/>
            <person name="Wang C.C."/>
            <person name="Dunne R.L."/>
            <person name="Upcroft J.A."/>
            <person name="Upcroft P."/>
            <person name="White O."/>
            <person name="Salzberg S.L."/>
            <person name="Tang P."/>
            <person name="Chiu C.-H."/>
            <person name="Lee Y.-S."/>
            <person name="Embley T.M."/>
            <person name="Coombs G.H."/>
            <person name="Mottram J.C."/>
            <person name="Tachezy J."/>
            <person name="Fraser-Liggett C.M."/>
            <person name="Johnson P.J."/>
        </authorList>
    </citation>
    <scope>NUCLEOTIDE SEQUENCE [LARGE SCALE GENOMIC DNA]</scope>
    <source>
        <strain evidence="3">G3</strain>
    </source>
</reference>
<keyword evidence="4" id="KW-1185">Reference proteome</keyword>
<sequence>MIFISLFILSVKYNPSDDPKSGIKCKGPHTFVNGTGKCECSADFPFGDPSSEIGCWTCNPPCDLNAHCYGPDQCRCNEGFIGDGLDVCEKPVPSLKNFIPKSGSVNGGEKITLFISVIAPNYTAIKGFCRIGPMIYDAISVNTTHITCITDKSKPGSFPVSASFDAVHWSTDNATFTYNADGATQVSIFFGLFSTFLIILLGYMIFYYLQKTDKFMEQADEVLPLTKWHMNTPHITPQAEQTWFDFLWNIIIE</sequence>
<keyword evidence="1" id="KW-1133">Transmembrane helix</keyword>
<dbReference type="SUPFAM" id="SSF81296">
    <property type="entry name" value="E set domains"/>
    <property type="match status" value="1"/>
</dbReference>
<dbReference type="VEuPathDB" id="TrichDB:TVAG_043830"/>
<gene>
    <name evidence="3" type="ORF">TVAG_043830</name>
</gene>
<dbReference type="InterPro" id="IPR013783">
    <property type="entry name" value="Ig-like_fold"/>
</dbReference>
<feature type="transmembrane region" description="Helical" evidence="1">
    <location>
        <begin position="188"/>
        <end position="209"/>
    </location>
</feature>
<reference evidence="3" key="1">
    <citation type="submission" date="2006-10" db="EMBL/GenBank/DDBJ databases">
        <authorList>
            <person name="Amadeo P."/>
            <person name="Zhao Q."/>
            <person name="Wortman J."/>
            <person name="Fraser-Liggett C."/>
            <person name="Carlton J."/>
        </authorList>
    </citation>
    <scope>NUCLEOTIDE SEQUENCE</scope>
    <source>
        <strain evidence="3">G3</strain>
    </source>
</reference>
<protein>
    <recommendedName>
        <fullName evidence="2">IPT/TIG domain-containing protein</fullName>
    </recommendedName>
</protein>